<keyword evidence="2" id="KW-1185">Reference proteome</keyword>
<organism evidence="2 3">
    <name type="scientific">Panagrolaimus davidi</name>
    <dbReference type="NCBI Taxonomy" id="227884"/>
    <lineage>
        <taxon>Eukaryota</taxon>
        <taxon>Metazoa</taxon>
        <taxon>Ecdysozoa</taxon>
        <taxon>Nematoda</taxon>
        <taxon>Chromadorea</taxon>
        <taxon>Rhabditida</taxon>
        <taxon>Tylenchina</taxon>
        <taxon>Panagrolaimomorpha</taxon>
        <taxon>Panagrolaimoidea</taxon>
        <taxon>Panagrolaimidae</taxon>
        <taxon>Panagrolaimus</taxon>
    </lineage>
</organism>
<evidence type="ECO:0000313" key="2">
    <source>
        <dbReference type="Proteomes" id="UP000887578"/>
    </source>
</evidence>
<protein>
    <submittedName>
        <fullName evidence="3">Uncharacterized protein</fullName>
    </submittedName>
</protein>
<evidence type="ECO:0000313" key="3">
    <source>
        <dbReference type="WBParaSite" id="PDA_v2.g21892.t1"/>
    </source>
</evidence>
<feature type="compositionally biased region" description="Basic and acidic residues" evidence="1">
    <location>
        <begin position="203"/>
        <end position="215"/>
    </location>
</feature>
<accession>A0A914Q405</accession>
<reference evidence="3" key="1">
    <citation type="submission" date="2022-11" db="UniProtKB">
        <authorList>
            <consortium name="WormBaseParasite"/>
        </authorList>
    </citation>
    <scope>IDENTIFICATION</scope>
</reference>
<proteinExistence type="predicted"/>
<dbReference type="AlphaFoldDB" id="A0A914Q405"/>
<sequence length="215" mass="24064">MDSRAMLKYRALQQVAIKNGIKANEKNVIEKLVPEPFPSSAAYERILHYYYIFMTRKEPPRGRAPQQYAEDTWDDAQRKAMYAPENAEYMRERFEYSYEKLKSVAADAYGIAKSAAGKAAQYAEDTLEDAEGKAQYAKEKLNNAATDAYVKAKSAAGRNVKYAEDTWDNAQRKAKYAKEKLSDTATAAGDAYEKSKPVAASAYEKDEAAAAKTTE</sequence>
<dbReference type="WBParaSite" id="PDA_v2.g21892.t1">
    <property type="protein sequence ID" value="PDA_v2.g21892.t1"/>
    <property type="gene ID" value="PDA_v2.g21892"/>
</dbReference>
<evidence type="ECO:0000256" key="1">
    <source>
        <dbReference type="SAM" id="MobiDB-lite"/>
    </source>
</evidence>
<dbReference type="Proteomes" id="UP000887578">
    <property type="component" value="Unplaced"/>
</dbReference>
<feature type="region of interest" description="Disordered" evidence="1">
    <location>
        <begin position="194"/>
        <end position="215"/>
    </location>
</feature>
<name>A0A914Q405_9BILA</name>